<evidence type="ECO:0000313" key="3">
    <source>
        <dbReference type="Proteomes" id="UP000290942"/>
    </source>
</evidence>
<keyword evidence="1" id="KW-0175">Coiled coil</keyword>
<dbReference type="GO" id="GO:0003677">
    <property type="term" value="F:DNA binding"/>
    <property type="evidence" value="ECO:0007669"/>
    <property type="project" value="InterPro"/>
</dbReference>
<dbReference type="Proteomes" id="UP000290942">
    <property type="component" value="Chromosome"/>
</dbReference>
<proteinExistence type="predicted"/>
<reference evidence="2 3" key="1">
    <citation type="submission" date="2019-01" db="EMBL/GenBank/DDBJ databases">
        <authorList>
            <consortium name="Pathogen Informatics"/>
        </authorList>
    </citation>
    <scope>NUCLEOTIDE SEQUENCE [LARGE SCALE GENOMIC DNA]</scope>
    <source>
        <strain evidence="2 3">NCTC10122</strain>
    </source>
</reference>
<evidence type="ECO:0000313" key="2">
    <source>
        <dbReference type="EMBL" id="VEU60523.1"/>
    </source>
</evidence>
<dbReference type="SUPFAM" id="SSF82607">
    <property type="entry name" value="YbaB-like"/>
    <property type="match status" value="1"/>
</dbReference>
<dbReference type="AlphaFoldDB" id="A0A449A8A8"/>
<organism evidence="2 3">
    <name type="scientific">Mycoplasmopsis bovigenitalium</name>
    <dbReference type="NCBI Taxonomy" id="2112"/>
    <lineage>
        <taxon>Bacteria</taxon>
        <taxon>Bacillati</taxon>
        <taxon>Mycoplasmatota</taxon>
        <taxon>Mycoplasmoidales</taxon>
        <taxon>Metamycoplasmataceae</taxon>
        <taxon>Mycoplasmopsis</taxon>
    </lineage>
</organism>
<feature type="coiled-coil region" evidence="1">
    <location>
        <begin position="2"/>
        <end position="29"/>
    </location>
</feature>
<sequence length="96" mass="11189">MDQNMLRKMQKLQKELEAKTEEFMEMEFKEEKHGLEVIAKGSKRIESINIKDTDLLDPEDPETLADLMKIVINSLFARIDEEQEKLMPQMPGGFGF</sequence>
<dbReference type="PIRSF" id="PIRSF004555">
    <property type="entry name" value="UCP004555"/>
    <property type="match status" value="1"/>
</dbReference>
<dbReference type="Pfam" id="PF02575">
    <property type="entry name" value="YbaB_DNA_bd"/>
    <property type="match status" value="1"/>
</dbReference>
<protein>
    <submittedName>
        <fullName evidence="2">UPF0133 protein MALL_0399</fullName>
    </submittedName>
</protein>
<dbReference type="EMBL" id="LR214970">
    <property type="protein sequence ID" value="VEU60523.1"/>
    <property type="molecule type" value="Genomic_DNA"/>
</dbReference>
<dbReference type="InterPro" id="IPR036894">
    <property type="entry name" value="YbaB-like_sf"/>
</dbReference>
<name>A0A449A8A8_9BACT</name>
<dbReference type="InterPro" id="IPR004401">
    <property type="entry name" value="YbaB/EbfC"/>
</dbReference>
<gene>
    <name evidence="2" type="primary">MCYN0834</name>
    <name evidence="2" type="ORF">NCTC10122_00115</name>
</gene>
<dbReference type="RefSeq" id="WP_129687470.1">
    <property type="nucleotide sequence ID" value="NZ_LR214970.1"/>
</dbReference>
<dbReference type="Gene3D" id="3.30.1310.10">
    <property type="entry name" value="Nucleoid-associated protein YbaB-like domain"/>
    <property type="match status" value="1"/>
</dbReference>
<accession>A0A449A8A8</accession>
<evidence type="ECO:0000256" key="1">
    <source>
        <dbReference type="SAM" id="Coils"/>
    </source>
</evidence>